<dbReference type="OrthoDB" id="250246at2"/>
<dbReference type="InterPro" id="IPR015421">
    <property type="entry name" value="PyrdxlP-dep_Trfase_major"/>
</dbReference>
<dbReference type="InterPro" id="IPR015424">
    <property type="entry name" value="PyrdxlP-dep_Trfase"/>
</dbReference>
<name>A0A561UNM5_9ACTN</name>
<proteinExistence type="predicted"/>
<keyword evidence="4" id="KW-1185">Reference proteome</keyword>
<dbReference type="Gene3D" id="3.90.1150.10">
    <property type="entry name" value="Aspartate Aminotransferase, domain 1"/>
    <property type="match status" value="1"/>
</dbReference>
<dbReference type="SUPFAM" id="SSF53383">
    <property type="entry name" value="PLP-dependent transferases"/>
    <property type="match status" value="1"/>
</dbReference>
<reference evidence="3 4" key="1">
    <citation type="submission" date="2019-06" db="EMBL/GenBank/DDBJ databases">
        <title>Sequencing the genomes of 1000 actinobacteria strains.</title>
        <authorList>
            <person name="Klenk H.-P."/>
        </authorList>
    </citation>
    <scope>NUCLEOTIDE SEQUENCE [LARGE SCALE GENOMIC DNA]</scope>
    <source>
        <strain evidence="3 4">DSM 44826</strain>
    </source>
</reference>
<dbReference type="InterPro" id="IPR000192">
    <property type="entry name" value="Aminotrans_V_dom"/>
</dbReference>
<organism evidence="3 4">
    <name type="scientific">Kitasatospora viridis</name>
    <dbReference type="NCBI Taxonomy" id="281105"/>
    <lineage>
        <taxon>Bacteria</taxon>
        <taxon>Bacillati</taxon>
        <taxon>Actinomycetota</taxon>
        <taxon>Actinomycetes</taxon>
        <taxon>Kitasatosporales</taxon>
        <taxon>Streptomycetaceae</taxon>
        <taxon>Kitasatospora</taxon>
    </lineage>
</organism>
<protein>
    <submittedName>
        <fullName evidence="3">Isopenicillin-N epimerase</fullName>
    </submittedName>
</protein>
<feature type="domain" description="Aminotransferase class V" evidence="2">
    <location>
        <begin position="70"/>
        <end position="378"/>
    </location>
</feature>
<dbReference type="PANTHER" id="PTHR43092:SF2">
    <property type="entry name" value="HERCYNYLCYSTEINE SULFOXIDE LYASE"/>
    <property type="match status" value="1"/>
</dbReference>
<accession>A0A561UNM5</accession>
<evidence type="ECO:0000256" key="1">
    <source>
        <dbReference type="ARBA" id="ARBA00022898"/>
    </source>
</evidence>
<evidence type="ECO:0000313" key="4">
    <source>
        <dbReference type="Proteomes" id="UP000317940"/>
    </source>
</evidence>
<dbReference type="Proteomes" id="UP000317940">
    <property type="component" value="Unassembled WGS sequence"/>
</dbReference>
<dbReference type="AlphaFoldDB" id="A0A561UNM5"/>
<keyword evidence="1" id="KW-0663">Pyridoxal phosphate</keyword>
<sequence length="399" mass="42123">MCSVKCHTATAGEPPEPIVDAAGLFDLDPTVAHLNHGSYGTVPREVAAAQQALRREQEADPDGFFLTAPARVAEARRAVAGLFGADPAGLALLTNVTEAAAVALDSIPFEPGDEILVTDHGYGVVNLAAERRAAECGATVRVAAVPLDAADPAEAVLAAVTDRTRAAVLDRITSPTAREIATPALLRALADRGVTTLVDAAHAPGMLPVDLAVEPADFWFGNLHKWAFAPRPTAVLAVSAAWRERVRPLTYSWEHGGGFPGNVEWRGTADYTGWLAAPAALALLERLGPERVREHNARLAEYGRRLLVEHAGLGELPTTAGVSMAAVRLPAGVAETEEQVRPLMAEVLAKLGTRVAVRPWPGGGVLRISAQVYNRPAEYRRLAEGLGALLTPPGWPRSA</sequence>
<dbReference type="Pfam" id="PF00266">
    <property type="entry name" value="Aminotran_5"/>
    <property type="match status" value="1"/>
</dbReference>
<dbReference type="InterPro" id="IPR015422">
    <property type="entry name" value="PyrdxlP-dep_Trfase_small"/>
</dbReference>
<comment type="caution">
    <text evidence="3">The sequence shown here is derived from an EMBL/GenBank/DDBJ whole genome shotgun (WGS) entry which is preliminary data.</text>
</comment>
<evidence type="ECO:0000259" key="2">
    <source>
        <dbReference type="Pfam" id="PF00266"/>
    </source>
</evidence>
<dbReference type="PANTHER" id="PTHR43092">
    <property type="entry name" value="L-CYSTEINE DESULFHYDRASE"/>
    <property type="match status" value="1"/>
</dbReference>
<gene>
    <name evidence="3" type="ORF">FHX73_114850</name>
</gene>
<dbReference type="EMBL" id="VIWT01000001">
    <property type="protein sequence ID" value="TWG00969.1"/>
    <property type="molecule type" value="Genomic_DNA"/>
</dbReference>
<dbReference type="Gene3D" id="3.40.640.10">
    <property type="entry name" value="Type I PLP-dependent aspartate aminotransferase-like (Major domain)"/>
    <property type="match status" value="1"/>
</dbReference>
<evidence type="ECO:0000313" key="3">
    <source>
        <dbReference type="EMBL" id="TWG00969.1"/>
    </source>
</evidence>